<evidence type="ECO:0000313" key="13">
    <source>
        <dbReference type="EMBL" id="EED92695.1"/>
    </source>
</evidence>
<dbReference type="PaxDb" id="35128-Thaps4126"/>
<comment type="similarity">
    <text evidence="2">Belongs to the VKOR family.</text>
</comment>
<evidence type="ECO:0000256" key="11">
    <source>
        <dbReference type="SAM" id="Phobius"/>
    </source>
</evidence>
<dbReference type="InParanoid" id="B8C102"/>
<evidence type="ECO:0000256" key="3">
    <source>
        <dbReference type="ARBA" id="ARBA00022692"/>
    </source>
</evidence>
<gene>
    <name evidence="13" type="ORF">THAPSDRAFT_4126</name>
</gene>
<keyword evidence="7 11" id="KW-0472">Membrane</keyword>
<evidence type="ECO:0000256" key="6">
    <source>
        <dbReference type="ARBA" id="ARBA00023002"/>
    </source>
</evidence>
<dbReference type="Pfam" id="PF07884">
    <property type="entry name" value="VKOR"/>
    <property type="match status" value="1"/>
</dbReference>
<dbReference type="GO" id="GO:0003955">
    <property type="term" value="F:NAD(P)H dehydrogenase (quinone) activity"/>
    <property type="evidence" value="ECO:0000318"/>
    <property type="project" value="GO_Central"/>
</dbReference>
<evidence type="ECO:0000256" key="1">
    <source>
        <dbReference type="ARBA" id="ARBA00004141"/>
    </source>
</evidence>
<dbReference type="HOGENOM" id="CLU_047345_1_0_1"/>
<dbReference type="InterPro" id="IPR036249">
    <property type="entry name" value="Thioredoxin-like_sf"/>
</dbReference>
<dbReference type="Proteomes" id="UP000001449">
    <property type="component" value="Chromosome 4"/>
</dbReference>
<evidence type="ECO:0000256" key="5">
    <source>
        <dbReference type="ARBA" id="ARBA00022989"/>
    </source>
</evidence>
<dbReference type="InterPro" id="IPR038354">
    <property type="entry name" value="VKOR_sf"/>
</dbReference>
<dbReference type="eggNOG" id="ENOG502QRER">
    <property type="taxonomic scope" value="Eukaryota"/>
</dbReference>
<protein>
    <recommendedName>
        <fullName evidence="12">Vitamin K epoxide reductase domain-containing protein</fullName>
    </recommendedName>
</protein>
<evidence type="ECO:0000256" key="2">
    <source>
        <dbReference type="ARBA" id="ARBA00006214"/>
    </source>
</evidence>
<dbReference type="SUPFAM" id="SSF52833">
    <property type="entry name" value="Thioredoxin-like"/>
    <property type="match status" value="1"/>
</dbReference>
<dbReference type="Gene3D" id="1.20.1440.130">
    <property type="entry name" value="VKOR domain"/>
    <property type="match status" value="1"/>
</dbReference>
<keyword evidence="3 11" id="KW-0812">Transmembrane</keyword>
<reference evidence="13 14" key="2">
    <citation type="journal article" date="2008" name="Nature">
        <title>The Phaeodactylum genome reveals the evolutionary history of diatom genomes.</title>
        <authorList>
            <person name="Bowler C."/>
            <person name="Allen A.E."/>
            <person name="Badger J.H."/>
            <person name="Grimwood J."/>
            <person name="Jabbari K."/>
            <person name="Kuo A."/>
            <person name="Maheswari U."/>
            <person name="Martens C."/>
            <person name="Maumus F."/>
            <person name="Otillar R.P."/>
            <person name="Rayko E."/>
            <person name="Salamov A."/>
            <person name="Vandepoele K."/>
            <person name="Beszteri B."/>
            <person name="Gruber A."/>
            <person name="Heijde M."/>
            <person name="Katinka M."/>
            <person name="Mock T."/>
            <person name="Valentin K."/>
            <person name="Verret F."/>
            <person name="Berges J.A."/>
            <person name="Brownlee C."/>
            <person name="Cadoret J.P."/>
            <person name="Chiovitti A."/>
            <person name="Choi C.J."/>
            <person name="Coesel S."/>
            <person name="De Martino A."/>
            <person name="Detter J.C."/>
            <person name="Durkin C."/>
            <person name="Falciatore A."/>
            <person name="Fournet J."/>
            <person name="Haruta M."/>
            <person name="Huysman M.J."/>
            <person name="Jenkins B.D."/>
            <person name="Jiroutova K."/>
            <person name="Jorgensen R.E."/>
            <person name="Joubert Y."/>
            <person name="Kaplan A."/>
            <person name="Kroger N."/>
            <person name="Kroth P.G."/>
            <person name="La Roche J."/>
            <person name="Lindquist E."/>
            <person name="Lommer M."/>
            <person name="Martin-Jezequel V."/>
            <person name="Lopez P.J."/>
            <person name="Lucas S."/>
            <person name="Mangogna M."/>
            <person name="McGinnis K."/>
            <person name="Medlin L.K."/>
            <person name="Montsant A."/>
            <person name="Oudot-Le Secq M.P."/>
            <person name="Napoli C."/>
            <person name="Obornik M."/>
            <person name="Parker M.S."/>
            <person name="Petit J.L."/>
            <person name="Porcel B.M."/>
            <person name="Poulsen N."/>
            <person name="Robison M."/>
            <person name="Rychlewski L."/>
            <person name="Rynearson T.A."/>
            <person name="Schmutz J."/>
            <person name="Shapiro H."/>
            <person name="Siaut M."/>
            <person name="Stanley M."/>
            <person name="Sussman M.R."/>
            <person name="Taylor A.R."/>
            <person name="Vardi A."/>
            <person name="von Dassow P."/>
            <person name="Vyverman W."/>
            <person name="Willis A."/>
            <person name="Wyrwicz L.S."/>
            <person name="Rokhsar D.S."/>
            <person name="Weissenbach J."/>
            <person name="Armbrust E.V."/>
            <person name="Green B.R."/>
            <person name="Van de Peer Y."/>
            <person name="Grigoriev I.V."/>
        </authorList>
    </citation>
    <scope>NUCLEOTIDE SEQUENCE [LARGE SCALE GENOMIC DNA]</scope>
    <source>
        <strain evidence="13 14">CCMP1335</strain>
    </source>
</reference>
<dbReference type="OMA" id="WCPHCHE"/>
<organism evidence="13 14">
    <name type="scientific">Thalassiosira pseudonana</name>
    <name type="common">Marine diatom</name>
    <name type="synonym">Cyclotella nana</name>
    <dbReference type="NCBI Taxonomy" id="35128"/>
    <lineage>
        <taxon>Eukaryota</taxon>
        <taxon>Sar</taxon>
        <taxon>Stramenopiles</taxon>
        <taxon>Ochrophyta</taxon>
        <taxon>Bacillariophyta</taxon>
        <taxon>Coscinodiscophyceae</taxon>
        <taxon>Thalassiosirophycidae</taxon>
        <taxon>Thalassiosirales</taxon>
        <taxon>Thalassiosiraceae</taxon>
        <taxon>Thalassiosira</taxon>
    </lineage>
</organism>
<feature type="compositionally biased region" description="Polar residues" evidence="10">
    <location>
        <begin position="69"/>
        <end position="91"/>
    </location>
</feature>
<feature type="transmembrane region" description="Helical" evidence="11">
    <location>
        <begin position="295"/>
        <end position="317"/>
    </location>
</feature>
<reference evidence="13 14" key="1">
    <citation type="journal article" date="2004" name="Science">
        <title>The genome of the diatom Thalassiosira pseudonana: ecology, evolution, and metabolism.</title>
        <authorList>
            <person name="Armbrust E.V."/>
            <person name="Berges J.A."/>
            <person name="Bowler C."/>
            <person name="Green B.R."/>
            <person name="Martinez D."/>
            <person name="Putnam N.H."/>
            <person name="Zhou S."/>
            <person name="Allen A.E."/>
            <person name="Apt K.E."/>
            <person name="Bechner M."/>
            <person name="Brzezinski M.A."/>
            <person name="Chaal B.K."/>
            <person name="Chiovitti A."/>
            <person name="Davis A.K."/>
            <person name="Demarest M.S."/>
            <person name="Detter J.C."/>
            <person name="Glavina T."/>
            <person name="Goodstein D."/>
            <person name="Hadi M.Z."/>
            <person name="Hellsten U."/>
            <person name="Hildebrand M."/>
            <person name="Jenkins B.D."/>
            <person name="Jurka J."/>
            <person name="Kapitonov V.V."/>
            <person name="Kroger N."/>
            <person name="Lau W.W."/>
            <person name="Lane T.W."/>
            <person name="Larimer F.W."/>
            <person name="Lippmeier J.C."/>
            <person name="Lucas S."/>
            <person name="Medina M."/>
            <person name="Montsant A."/>
            <person name="Obornik M."/>
            <person name="Parker M.S."/>
            <person name="Palenik B."/>
            <person name="Pazour G.J."/>
            <person name="Richardson P.M."/>
            <person name="Rynearson T.A."/>
            <person name="Saito M.A."/>
            <person name="Schwartz D.C."/>
            <person name="Thamatrakoln K."/>
            <person name="Valentin K."/>
            <person name="Vardi A."/>
            <person name="Wilkerson F.P."/>
            <person name="Rokhsar D.S."/>
        </authorList>
    </citation>
    <scope>NUCLEOTIDE SEQUENCE [LARGE SCALE GENOMIC DNA]</scope>
    <source>
        <strain evidence="13 14">CCMP1335</strain>
    </source>
</reference>
<dbReference type="KEGG" id="tps:THAPSDRAFT_4126"/>
<keyword evidence="4" id="KW-0874">Quinone</keyword>
<dbReference type="STRING" id="35128.B8C102"/>
<sequence>MSIHKLLGICCATVAHLTSTPSSSSGSFLGVAVVEAFAPPSSSISSSSGSRYSALKKSHSLQDHRHRNTVLSPSSTNLHETSQDDSPTTITNDDDKEQQPTTCYNPTLRKQIATLSFLGIIETAYLTYDKIQYSTSGGGSGSESSLIGALCSSSGGSSCNDVLHGPYASLPFFGIDVPLSLLGLGAYTVIFFLAGLPLLSTETIDEDDQPQPRSATATNLDGNNRIAILGASTLMASFSAYLVSLLIGVLHTSCLFCFVSAGLSTTLAALSWFGGMLPSVDEGETGAMLELRTKGVTVGASSVGLATVLALGLFLTVDYSSANFGSAMANGSSTGSSSSSSGTLLASTSKFTENVPPPITTTSTPAALSLATDLSKLNSRMFGAFWCSHCYDQKQALGYEAMQTVPYIECDREGYKNQYSVCREKEVPGYPTWEIGGELFPGERSLDELREIVDDVMKDYNGR</sequence>
<dbReference type="CDD" id="cd12916">
    <property type="entry name" value="VKOR_1"/>
    <property type="match status" value="1"/>
</dbReference>
<evidence type="ECO:0000256" key="7">
    <source>
        <dbReference type="ARBA" id="ARBA00023136"/>
    </source>
</evidence>
<keyword evidence="6" id="KW-0560">Oxidoreductase</keyword>
<dbReference type="GO" id="GO:0048038">
    <property type="term" value="F:quinone binding"/>
    <property type="evidence" value="ECO:0007669"/>
    <property type="project" value="UniProtKB-KW"/>
</dbReference>
<dbReference type="InterPro" id="IPR012932">
    <property type="entry name" value="VKOR"/>
</dbReference>
<evidence type="ECO:0000256" key="4">
    <source>
        <dbReference type="ARBA" id="ARBA00022719"/>
    </source>
</evidence>
<comment type="subcellular location">
    <subcellularLocation>
        <location evidence="1">Membrane</location>
        <topology evidence="1">Multi-pass membrane protein</topology>
    </subcellularLocation>
</comment>
<proteinExistence type="inferred from homology"/>
<feature type="domain" description="Vitamin K epoxide reductase" evidence="12">
    <location>
        <begin position="105"/>
        <end position="275"/>
    </location>
</feature>
<keyword evidence="9" id="KW-0676">Redox-active center</keyword>
<dbReference type="PANTHER" id="PTHR34573:SF1">
    <property type="entry name" value="VITAMIN K EPOXIDE REDUCTASE DOMAIN-CONTAINING PROTEIN"/>
    <property type="match status" value="1"/>
</dbReference>
<evidence type="ECO:0000256" key="10">
    <source>
        <dbReference type="SAM" id="MobiDB-lite"/>
    </source>
</evidence>
<dbReference type="Gene3D" id="3.40.30.10">
    <property type="entry name" value="Glutaredoxin"/>
    <property type="match status" value="1"/>
</dbReference>
<evidence type="ECO:0000259" key="12">
    <source>
        <dbReference type="SMART" id="SM00756"/>
    </source>
</evidence>
<dbReference type="AlphaFoldDB" id="B8C102"/>
<evidence type="ECO:0000256" key="9">
    <source>
        <dbReference type="ARBA" id="ARBA00023284"/>
    </source>
</evidence>
<dbReference type="SMART" id="SM00756">
    <property type="entry name" value="VKc"/>
    <property type="match status" value="1"/>
</dbReference>
<keyword evidence="14" id="KW-1185">Reference proteome</keyword>
<dbReference type="PANTHER" id="PTHR34573">
    <property type="entry name" value="VKC DOMAIN-CONTAINING PROTEIN"/>
    <property type="match status" value="1"/>
</dbReference>
<feature type="transmembrane region" description="Helical" evidence="11">
    <location>
        <begin position="226"/>
        <end position="247"/>
    </location>
</feature>
<dbReference type="GO" id="GO:0010207">
    <property type="term" value="P:photosystem II assembly"/>
    <property type="evidence" value="ECO:0000318"/>
    <property type="project" value="GO_Central"/>
</dbReference>
<keyword evidence="8" id="KW-1015">Disulfide bond</keyword>
<dbReference type="EMBL" id="CM000641">
    <property type="protein sequence ID" value="EED92695.1"/>
    <property type="molecule type" value="Genomic_DNA"/>
</dbReference>
<dbReference type="GeneID" id="7446748"/>
<feature type="transmembrane region" description="Helical" evidence="11">
    <location>
        <begin position="254"/>
        <end position="275"/>
    </location>
</feature>
<dbReference type="GO" id="GO:0016020">
    <property type="term" value="C:membrane"/>
    <property type="evidence" value="ECO:0007669"/>
    <property type="project" value="UniProtKB-SubCell"/>
</dbReference>
<accession>B8C102</accession>
<feature type="compositionally biased region" description="Basic residues" evidence="10">
    <location>
        <begin position="55"/>
        <end position="68"/>
    </location>
</feature>
<name>B8C102_THAPS</name>
<evidence type="ECO:0000313" key="14">
    <source>
        <dbReference type="Proteomes" id="UP000001449"/>
    </source>
</evidence>
<dbReference type="RefSeq" id="XP_002289158.1">
    <property type="nucleotide sequence ID" value="XM_002289122.1"/>
</dbReference>
<evidence type="ECO:0000256" key="8">
    <source>
        <dbReference type="ARBA" id="ARBA00023157"/>
    </source>
</evidence>
<keyword evidence="5 11" id="KW-1133">Transmembrane helix</keyword>
<dbReference type="InterPro" id="IPR044698">
    <property type="entry name" value="VKOR/LTO1"/>
</dbReference>
<feature type="region of interest" description="Disordered" evidence="10">
    <location>
        <begin position="55"/>
        <end position="104"/>
    </location>
</feature>